<proteinExistence type="predicted"/>
<accession>A0A9N6WS05</accession>
<dbReference type="EMBL" id="OX359470">
    <property type="protein sequence ID" value="CAI3971103.1"/>
    <property type="molecule type" value="Genomic_DNA"/>
</dbReference>
<organism evidence="1">
    <name type="scientific">Ochrobactrum phage ORM_20</name>
    <dbReference type="NCBI Taxonomy" id="2985243"/>
    <lineage>
        <taxon>Viruses</taxon>
    </lineage>
</organism>
<protein>
    <submittedName>
        <fullName evidence="1">Uncharacterized protein</fullName>
    </submittedName>
</protein>
<gene>
    <name evidence="1" type="ORF">ORM20_00054</name>
</gene>
<evidence type="ECO:0000313" key="1">
    <source>
        <dbReference type="EMBL" id="CAI3971103.1"/>
    </source>
</evidence>
<sequence>MTHVGSLKTSIWSRFSLWPIFEITEFDDYGNEEKYEIDSMNLKEERDEFFVQYTRDIFYAAIMYEDEIEVEEQNSITDTSFSSDLFVKPEHDHEYRRRLKIDVMVKMRFVDPEPEEDYNDDD</sequence>
<name>A0A9N6WS05_9VIRU</name>
<reference evidence="1" key="1">
    <citation type="submission" date="2022-10" db="EMBL/GenBank/DDBJ databases">
        <authorList>
            <person name="Meaden S."/>
        </authorList>
    </citation>
    <scope>NUCLEOTIDE SEQUENCE</scope>
</reference>